<evidence type="ECO:0000256" key="1">
    <source>
        <dbReference type="ARBA" id="ARBA00022723"/>
    </source>
</evidence>
<evidence type="ECO:0000313" key="7">
    <source>
        <dbReference type="EMBL" id="EGG20506.1"/>
    </source>
</evidence>
<evidence type="ECO:0000256" key="4">
    <source>
        <dbReference type="PROSITE-ProRule" id="PRU00125"/>
    </source>
</evidence>
<dbReference type="InterPro" id="IPR001781">
    <property type="entry name" value="Znf_LIM"/>
</dbReference>
<evidence type="ECO:0000256" key="5">
    <source>
        <dbReference type="SAM" id="MobiDB-lite"/>
    </source>
</evidence>
<dbReference type="PROSITE" id="PS00478">
    <property type="entry name" value="LIM_DOMAIN_1"/>
    <property type="match status" value="3"/>
</dbReference>
<reference evidence="8" key="1">
    <citation type="journal article" date="2011" name="Genome Res.">
        <title>Phylogeny-wide analysis of social amoeba genomes highlights ancient origins for complex intercellular communication.</title>
        <authorList>
            <person name="Heidel A.J."/>
            <person name="Lawal H.M."/>
            <person name="Felder M."/>
            <person name="Schilde C."/>
            <person name="Helps N.R."/>
            <person name="Tunggal B."/>
            <person name="Rivero F."/>
            <person name="John U."/>
            <person name="Schleicher M."/>
            <person name="Eichinger L."/>
            <person name="Platzer M."/>
            <person name="Noegel A.A."/>
            <person name="Schaap P."/>
            <person name="Gloeckner G."/>
        </authorList>
    </citation>
    <scope>NUCLEOTIDE SEQUENCE [LARGE SCALE GENOMIC DNA]</scope>
    <source>
        <strain evidence="8">SH3</strain>
    </source>
</reference>
<dbReference type="Proteomes" id="UP000007797">
    <property type="component" value="Unassembled WGS sequence"/>
</dbReference>
<dbReference type="Gene3D" id="2.10.110.10">
    <property type="entry name" value="Cysteine Rich Protein"/>
    <property type="match status" value="3"/>
</dbReference>
<evidence type="ECO:0000256" key="2">
    <source>
        <dbReference type="ARBA" id="ARBA00022833"/>
    </source>
</evidence>
<dbReference type="KEGG" id="dfa:DFA_00367"/>
<keyword evidence="3 4" id="KW-0440">LIM domain</keyword>
<dbReference type="SMART" id="SM00132">
    <property type="entry name" value="LIM"/>
    <property type="match status" value="3"/>
</dbReference>
<dbReference type="OMA" id="VFYCKPH"/>
<dbReference type="FunFam" id="2.10.110.10:FF:000122">
    <property type="entry name" value="LIM domain and actin-binding protein"/>
    <property type="match status" value="1"/>
</dbReference>
<feature type="domain" description="LIM zinc-binding" evidence="6">
    <location>
        <begin position="130"/>
        <end position="194"/>
    </location>
</feature>
<dbReference type="GO" id="GO:0046872">
    <property type="term" value="F:metal ion binding"/>
    <property type="evidence" value="ECO:0007669"/>
    <property type="project" value="UniProtKB-KW"/>
</dbReference>
<feature type="compositionally biased region" description="Basic and acidic residues" evidence="5">
    <location>
        <begin position="362"/>
        <end position="381"/>
    </location>
</feature>
<feature type="domain" description="LIM zinc-binding" evidence="6">
    <location>
        <begin position="8"/>
        <end position="72"/>
    </location>
</feature>
<dbReference type="AlphaFoldDB" id="F4PRF4"/>
<evidence type="ECO:0000313" key="8">
    <source>
        <dbReference type="Proteomes" id="UP000007797"/>
    </source>
</evidence>
<dbReference type="SUPFAM" id="SSF57716">
    <property type="entry name" value="Glucocorticoid receptor-like (DNA-binding domain)"/>
    <property type="match status" value="2"/>
</dbReference>
<dbReference type="PANTHER" id="PTHR24206">
    <property type="entry name" value="OS06G0237300 PROTEIN"/>
    <property type="match status" value="1"/>
</dbReference>
<sequence>MVTYGSSEKCTSCQKTVYLTEKIVVEDKEEKKTFHKVCLKCSHCKVTLSLGNYASMNGIFYCKPHFKQLFATKGNYDEGFGKEKHTTNWSAQSAGAAPSSFVPVEKSAVEKNQTTANPDVAKKFTVGSSEKCTSCEKTVYATEKVVLEETDSRKIFHKACLKCSECKINLTLGTISQVGGSLFCKVHGKAQNQSQPNDSKPSVVSTGPASFVPVEKTSIEKNQTTSNPDVAKKFTVGSSEKCTSCEKTVYATEKVVLEESDSRKIFHKTCLRCSECKVILTLGTVTQSDGQLYCKTHAKLPTKRNDNPFPYLEKKEAYVPSVEKVEQEQAAAQESEMERYKRLTEMKYVEDVQPKRPTYQEQQEKVEQEQAQVEEEKKEEENKEEQEEEEKEEEKKEEEQVAVQEEEKKEEEEEEKKEEVAVEEEENKQDDE</sequence>
<dbReference type="GeneID" id="14873167"/>
<dbReference type="PROSITE" id="PS50023">
    <property type="entry name" value="LIM_DOMAIN_2"/>
    <property type="match status" value="3"/>
</dbReference>
<feature type="region of interest" description="Disordered" evidence="5">
    <location>
        <begin position="351"/>
        <end position="432"/>
    </location>
</feature>
<dbReference type="Pfam" id="PF00412">
    <property type="entry name" value="LIM"/>
    <property type="match status" value="3"/>
</dbReference>
<feature type="compositionally biased region" description="Acidic residues" evidence="5">
    <location>
        <begin position="408"/>
        <end position="432"/>
    </location>
</feature>
<organism evidence="7 8">
    <name type="scientific">Cavenderia fasciculata</name>
    <name type="common">Slime mold</name>
    <name type="synonym">Dictyostelium fasciculatum</name>
    <dbReference type="NCBI Taxonomy" id="261658"/>
    <lineage>
        <taxon>Eukaryota</taxon>
        <taxon>Amoebozoa</taxon>
        <taxon>Evosea</taxon>
        <taxon>Eumycetozoa</taxon>
        <taxon>Dictyostelia</taxon>
        <taxon>Acytosteliales</taxon>
        <taxon>Cavenderiaceae</taxon>
        <taxon>Cavenderia</taxon>
    </lineage>
</organism>
<keyword evidence="1 4" id="KW-0479">Metal-binding</keyword>
<protein>
    <submittedName>
        <fullName evidence="7">LIM-type zinc finger-containing protein</fullName>
    </submittedName>
</protein>
<dbReference type="OrthoDB" id="6129702at2759"/>
<accession>F4PRF4</accession>
<proteinExistence type="predicted"/>
<dbReference type="RefSeq" id="XP_004358356.1">
    <property type="nucleotide sequence ID" value="XM_004358299.1"/>
</dbReference>
<feature type="compositionally biased region" description="Acidic residues" evidence="5">
    <location>
        <begin position="382"/>
        <end position="392"/>
    </location>
</feature>
<keyword evidence="2 4" id="KW-0862">Zinc</keyword>
<gene>
    <name evidence="7" type="ORF">DFA_00367</name>
</gene>
<feature type="domain" description="LIM zinc-binding" evidence="6">
    <location>
        <begin position="240"/>
        <end position="304"/>
    </location>
</feature>
<evidence type="ECO:0000256" key="3">
    <source>
        <dbReference type="ARBA" id="ARBA00023038"/>
    </source>
</evidence>
<name>F4PRF4_CACFS</name>
<dbReference type="CDD" id="cd09358">
    <property type="entry name" value="LIM_Mical_like"/>
    <property type="match status" value="2"/>
</dbReference>
<dbReference type="EMBL" id="GL883010">
    <property type="protein sequence ID" value="EGG20506.1"/>
    <property type="molecule type" value="Genomic_DNA"/>
</dbReference>
<evidence type="ECO:0000259" key="6">
    <source>
        <dbReference type="PROSITE" id="PS50023"/>
    </source>
</evidence>
<keyword evidence="8" id="KW-1185">Reference proteome</keyword>